<comment type="similarity">
    <text evidence="5 12">Belongs to the purine/pyrimidine phosphoribosyltransferase family.</text>
</comment>
<evidence type="ECO:0000313" key="14">
    <source>
        <dbReference type="EMBL" id="SJM64574.1"/>
    </source>
</evidence>
<comment type="subunit">
    <text evidence="6 12">Homodimer.</text>
</comment>
<evidence type="ECO:0000256" key="7">
    <source>
        <dbReference type="ARBA" id="ARBA00011893"/>
    </source>
</evidence>
<protein>
    <recommendedName>
        <fullName evidence="7 12">Adenine phosphoribosyltransferase</fullName>
        <shortName evidence="12">APRT</shortName>
        <ecNumber evidence="7 12">2.4.2.7</ecNumber>
    </recommendedName>
</protein>
<name>A0A1R4G8Q2_9MICO</name>
<evidence type="ECO:0000256" key="1">
    <source>
        <dbReference type="ARBA" id="ARBA00000868"/>
    </source>
</evidence>
<dbReference type="Proteomes" id="UP000195787">
    <property type="component" value="Unassembled WGS sequence"/>
</dbReference>
<evidence type="ECO:0000256" key="10">
    <source>
        <dbReference type="ARBA" id="ARBA00022679"/>
    </source>
</evidence>
<dbReference type="EC" id="2.4.2.7" evidence="7 12"/>
<dbReference type="RefSeq" id="WP_086992391.1">
    <property type="nucleotide sequence ID" value="NZ_FUHU01000041.1"/>
</dbReference>
<comment type="subcellular location">
    <subcellularLocation>
        <location evidence="3 12">Cytoplasm</location>
    </subcellularLocation>
</comment>
<dbReference type="GO" id="GO:0016208">
    <property type="term" value="F:AMP binding"/>
    <property type="evidence" value="ECO:0007669"/>
    <property type="project" value="TreeGrafter"/>
</dbReference>
<evidence type="ECO:0000313" key="15">
    <source>
        <dbReference type="Proteomes" id="UP000195787"/>
    </source>
</evidence>
<dbReference type="GeneID" id="303173527"/>
<dbReference type="InterPro" id="IPR000836">
    <property type="entry name" value="PRTase_dom"/>
</dbReference>
<evidence type="ECO:0000259" key="13">
    <source>
        <dbReference type="Pfam" id="PF00156"/>
    </source>
</evidence>
<dbReference type="GO" id="GO:0005737">
    <property type="term" value="C:cytoplasm"/>
    <property type="evidence" value="ECO:0007669"/>
    <property type="project" value="UniProtKB-SubCell"/>
</dbReference>
<keyword evidence="15" id="KW-1185">Reference proteome</keyword>
<dbReference type="EMBL" id="FUHU01000041">
    <property type="protein sequence ID" value="SJM64574.1"/>
    <property type="molecule type" value="Genomic_DNA"/>
</dbReference>
<evidence type="ECO:0000256" key="11">
    <source>
        <dbReference type="ARBA" id="ARBA00022726"/>
    </source>
</evidence>
<keyword evidence="11 12" id="KW-0660">Purine salvage</keyword>
<accession>A0A1R4G8Q2</accession>
<organism evidence="14 15">
    <name type="scientific">Agrococcus casei LMG 22410</name>
    <dbReference type="NCBI Taxonomy" id="1255656"/>
    <lineage>
        <taxon>Bacteria</taxon>
        <taxon>Bacillati</taxon>
        <taxon>Actinomycetota</taxon>
        <taxon>Actinomycetes</taxon>
        <taxon>Micrococcales</taxon>
        <taxon>Microbacteriaceae</taxon>
        <taxon>Agrococcus</taxon>
    </lineage>
</organism>
<evidence type="ECO:0000256" key="2">
    <source>
        <dbReference type="ARBA" id="ARBA00003968"/>
    </source>
</evidence>
<dbReference type="GO" id="GO:0044209">
    <property type="term" value="P:AMP salvage"/>
    <property type="evidence" value="ECO:0007669"/>
    <property type="project" value="UniProtKB-UniRule"/>
</dbReference>
<evidence type="ECO:0000256" key="3">
    <source>
        <dbReference type="ARBA" id="ARBA00004496"/>
    </source>
</evidence>
<sequence length="174" mass="18078">MSSAAIQRAESLIVSIPDHPQPGVTFRDVMPLIADAGALRAVVEEMLRPFAGQYDVIAGVEARGFVLGGVAAGLAGKGMLPIRKEGKLPRPAGREEYALEYGTAAVEIQADVPAGTRILLIDDVLATGGTLAASVALTRSLGLEPVGITTLMELDALGGRSKLGDIPVHTVFHE</sequence>
<keyword evidence="8 12" id="KW-0963">Cytoplasm</keyword>
<reference evidence="14 15" key="1">
    <citation type="submission" date="2017-02" db="EMBL/GenBank/DDBJ databases">
        <authorList>
            <person name="Peterson S.W."/>
        </authorList>
    </citation>
    <scope>NUCLEOTIDE SEQUENCE [LARGE SCALE GENOMIC DNA]</scope>
    <source>
        <strain evidence="14 15">LMG 22410</strain>
    </source>
</reference>
<comment type="catalytic activity">
    <reaction evidence="1 12">
        <text>AMP + diphosphate = 5-phospho-alpha-D-ribose 1-diphosphate + adenine</text>
        <dbReference type="Rhea" id="RHEA:16609"/>
        <dbReference type="ChEBI" id="CHEBI:16708"/>
        <dbReference type="ChEBI" id="CHEBI:33019"/>
        <dbReference type="ChEBI" id="CHEBI:58017"/>
        <dbReference type="ChEBI" id="CHEBI:456215"/>
        <dbReference type="EC" id="2.4.2.7"/>
    </reaction>
</comment>
<dbReference type="NCBIfam" id="NF002636">
    <property type="entry name" value="PRK02304.1-5"/>
    <property type="match status" value="1"/>
</dbReference>
<dbReference type="InterPro" id="IPR050054">
    <property type="entry name" value="UPRTase/APRTase"/>
</dbReference>
<dbReference type="GO" id="GO:0003999">
    <property type="term" value="F:adenine phosphoribosyltransferase activity"/>
    <property type="evidence" value="ECO:0007669"/>
    <property type="project" value="UniProtKB-UniRule"/>
</dbReference>
<dbReference type="CDD" id="cd06223">
    <property type="entry name" value="PRTases_typeI"/>
    <property type="match status" value="1"/>
</dbReference>
<dbReference type="InterPro" id="IPR005764">
    <property type="entry name" value="Ade_phspho_trans"/>
</dbReference>
<dbReference type="GO" id="GO:0006168">
    <property type="term" value="P:adenine salvage"/>
    <property type="evidence" value="ECO:0007669"/>
    <property type="project" value="InterPro"/>
</dbReference>
<dbReference type="Pfam" id="PF00156">
    <property type="entry name" value="Pribosyltran"/>
    <property type="match status" value="1"/>
</dbReference>
<dbReference type="SUPFAM" id="SSF53271">
    <property type="entry name" value="PRTase-like"/>
    <property type="match status" value="1"/>
</dbReference>
<dbReference type="AlphaFoldDB" id="A0A1R4G8Q2"/>
<gene>
    <name evidence="12" type="primary">apt</name>
    <name evidence="14" type="ORF">CZ674_09915</name>
</gene>
<keyword evidence="10 12" id="KW-0808">Transferase</keyword>
<proteinExistence type="inferred from homology"/>
<evidence type="ECO:0000256" key="12">
    <source>
        <dbReference type="HAMAP-Rule" id="MF_00004"/>
    </source>
</evidence>
<dbReference type="PANTHER" id="PTHR32315:SF3">
    <property type="entry name" value="ADENINE PHOSPHORIBOSYLTRANSFERASE"/>
    <property type="match status" value="1"/>
</dbReference>
<evidence type="ECO:0000256" key="8">
    <source>
        <dbReference type="ARBA" id="ARBA00022490"/>
    </source>
</evidence>
<comment type="function">
    <text evidence="2 12">Catalyzes a salvage reaction resulting in the formation of AMP, that is energically less costly than de novo synthesis.</text>
</comment>
<evidence type="ECO:0000256" key="9">
    <source>
        <dbReference type="ARBA" id="ARBA00022676"/>
    </source>
</evidence>
<evidence type="ECO:0000256" key="4">
    <source>
        <dbReference type="ARBA" id="ARBA00004659"/>
    </source>
</evidence>
<keyword evidence="9 12" id="KW-0328">Glycosyltransferase</keyword>
<dbReference type="Gene3D" id="3.40.50.2020">
    <property type="match status" value="1"/>
</dbReference>
<dbReference type="FunFam" id="3.40.50.2020:FF:000004">
    <property type="entry name" value="Adenine phosphoribosyltransferase"/>
    <property type="match status" value="1"/>
</dbReference>
<dbReference type="HAMAP" id="MF_00004">
    <property type="entry name" value="Aden_phosphoribosyltr"/>
    <property type="match status" value="1"/>
</dbReference>
<dbReference type="GO" id="GO:0006166">
    <property type="term" value="P:purine ribonucleoside salvage"/>
    <property type="evidence" value="ECO:0007669"/>
    <property type="project" value="UniProtKB-KW"/>
</dbReference>
<dbReference type="InterPro" id="IPR029057">
    <property type="entry name" value="PRTase-like"/>
</dbReference>
<dbReference type="UniPathway" id="UPA00588">
    <property type="reaction ID" value="UER00646"/>
</dbReference>
<evidence type="ECO:0000256" key="5">
    <source>
        <dbReference type="ARBA" id="ARBA00008391"/>
    </source>
</evidence>
<dbReference type="OrthoDB" id="9803963at2"/>
<evidence type="ECO:0000256" key="6">
    <source>
        <dbReference type="ARBA" id="ARBA00011738"/>
    </source>
</evidence>
<dbReference type="PANTHER" id="PTHR32315">
    <property type="entry name" value="ADENINE PHOSPHORIBOSYLTRANSFERASE"/>
    <property type="match status" value="1"/>
</dbReference>
<feature type="domain" description="Phosphoribosyltransferase" evidence="13">
    <location>
        <begin position="45"/>
        <end position="153"/>
    </location>
</feature>
<dbReference type="GO" id="GO:0002055">
    <property type="term" value="F:adenine binding"/>
    <property type="evidence" value="ECO:0007669"/>
    <property type="project" value="TreeGrafter"/>
</dbReference>
<comment type="pathway">
    <text evidence="4 12">Purine metabolism; AMP biosynthesis via salvage pathway; AMP from adenine: step 1/1.</text>
</comment>